<evidence type="ECO:0000313" key="8">
    <source>
        <dbReference type="Proteomes" id="UP000245629"/>
    </source>
</evidence>
<dbReference type="GO" id="GO:0003700">
    <property type="term" value="F:DNA-binding transcription factor activity"/>
    <property type="evidence" value="ECO:0007669"/>
    <property type="project" value="TreeGrafter"/>
</dbReference>
<dbReference type="EMBL" id="CP029354">
    <property type="protein sequence ID" value="AWK88278.1"/>
    <property type="molecule type" value="Genomic_DNA"/>
</dbReference>
<keyword evidence="3" id="KW-0804">Transcription</keyword>
<sequence length="225" mass="24705">MAESELEGAEPQETGRHEPGAQPRGRLRCRALLDAAADLFVEKGYAATSLTEILERAGGSRATLYKHFGDKEGLFRTMMEEHCAQILETMVVRRESDGTDRPEERLFQLGMQISDTLVSQQTIAILRTLVSEGARIPDIVESFFRIGPQQTNGRITDYFLELAEAGLIAVDSPQSAAQAFTGMIAGNLLMRRLILPEEAIPRADTEAYVRSAVHLFLQGAAPQSG</sequence>
<evidence type="ECO:0000313" key="7">
    <source>
        <dbReference type="EMBL" id="AWK88278.1"/>
    </source>
</evidence>
<evidence type="ECO:0000256" key="2">
    <source>
        <dbReference type="ARBA" id="ARBA00023125"/>
    </source>
</evidence>
<dbReference type="SUPFAM" id="SSF46689">
    <property type="entry name" value="Homeodomain-like"/>
    <property type="match status" value="1"/>
</dbReference>
<dbReference type="Pfam" id="PF14246">
    <property type="entry name" value="TetR_C_7"/>
    <property type="match status" value="1"/>
</dbReference>
<dbReference type="GO" id="GO:0000976">
    <property type="term" value="F:transcription cis-regulatory region binding"/>
    <property type="evidence" value="ECO:0007669"/>
    <property type="project" value="TreeGrafter"/>
</dbReference>
<dbReference type="PRINTS" id="PR00455">
    <property type="entry name" value="HTHTETR"/>
</dbReference>
<evidence type="ECO:0000256" key="5">
    <source>
        <dbReference type="SAM" id="MobiDB-lite"/>
    </source>
</evidence>
<dbReference type="Gene3D" id="1.10.357.10">
    <property type="entry name" value="Tetracycline Repressor, domain 2"/>
    <property type="match status" value="1"/>
</dbReference>
<dbReference type="InterPro" id="IPR001647">
    <property type="entry name" value="HTH_TetR"/>
</dbReference>
<dbReference type="InterPro" id="IPR039536">
    <property type="entry name" value="TetR_C_Proteobacteria"/>
</dbReference>
<organism evidence="7 8">
    <name type="scientific">Azospirillum thermophilum</name>
    <dbReference type="NCBI Taxonomy" id="2202148"/>
    <lineage>
        <taxon>Bacteria</taxon>
        <taxon>Pseudomonadati</taxon>
        <taxon>Pseudomonadota</taxon>
        <taxon>Alphaproteobacteria</taxon>
        <taxon>Rhodospirillales</taxon>
        <taxon>Azospirillaceae</taxon>
        <taxon>Azospirillum</taxon>
    </lineage>
</organism>
<proteinExistence type="predicted"/>
<protein>
    <submittedName>
        <fullName evidence="7">TetR/AcrR family transcriptional regulator</fullName>
    </submittedName>
</protein>
<feature type="region of interest" description="Disordered" evidence="5">
    <location>
        <begin position="1"/>
        <end position="23"/>
    </location>
</feature>
<evidence type="ECO:0000256" key="3">
    <source>
        <dbReference type="ARBA" id="ARBA00023163"/>
    </source>
</evidence>
<dbReference type="KEGG" id="azz:DEW08_19480"/>
<dbReference type="InterPro" id="IPR009057">
    <property type="entry name" value="Homeodomain-like_sf"/>
</dbReference>
<keyword evidence="8" id="KW-1185">Reference proteome</keyword>
<dbReference type="Gene3D" id="1.10.10.60">
    <property type="entry name" value="Homeodomain-like"/>
    <property type="match status" value="1"/>
</dbReference>
<name>A0A2S2CUW7_9PROT</name>
<feature type="DNA-binding region" description="H-T-H motif" evidence="4">
    <location>
        <begin position="49"/>
        <end position="68"/>
    </location>
</feature>
<dbReference type="Pfam" id="PF00440">
    <property type="entry name" value="TetR_N"/>
    <property type="match status" value="1"/>
</dbReference>
<accession>A0A2S2CUW7</accession>
<keyword evidence="2 4" id="KW-0238">DNA-binding</keyword>
<reference evidence="8" key="1">
    <citation type="submission" date="2018-05" db="EMBL/GenBank/DDBJ databases">
        <title>Azospirillum thermophila sp. nov., a novel isolated from hot spring.</title>
        <authorList>
            <person name="Zhao Z."/>
        </authorList>
    </citation>
    <scope>NUCLEOTIDE SEQUENCE [LARGE SCALE GENOMIC DNA]</scope>
    <source>
        <strain evidence="8">CFH 70021</strain>
    </source>
</reference>
<dbReference type="InterPro" id="IPR050109">
    <property type="entry name" value="HTH-type_TetR-like_transc_reg"/>
</dbReference>
<gene>
    <name evidence="7" type="ORF">DEW08_19480</name>
</gene>
<dbReference type="OrthoDB" id="5292901at2"/>
<dbReference type="Proteomes" id="UP000245629">
    <property type="component" value="Chromosome 3"/>
</dbReference>
<dbReference type="AlphaFoldDB" id="A0A2S2CUW7"/>
<evidence type="ECO:0000256" key="1">
    <source>
        <dbReference type="ARBA" id="ARBA00023015"/>
    </source>
</evidence>
<dbReference type="PANTHER" id="PTHR30055:SF146">
    <property type="entry name" value="HTH-TYPE TRANSCRIPTIONAL DUAL REGULATOR CECR"/>
    <property type="match status" value="1"/>
</dbReference>
<feature type="domain" description="HTH tetR-type" evidence="6">
    <location>
        <begin position="26"/>
        <end position="86"/>
    </location>
</feature>
<dbReference type="SUPFAM" id="SSF48498">
    <property type="entry name" value="Tetracyclin repressor-like, C-terminal domain"/>
    <property type="match status" value="1"/>
</dbReference>
<dbReference type="InterPro" id="IPR036271">
    <property type="entry name" value="Tet_transcr_reg_TetR-rel_C_sf"/>
</dbReference>
<evidence type="ECO:0000256" key="4">
    <source>
        <dbReference type="PROSITE-ProRule" id="PRU00335"/>
    </source>
</evidence>
<evidence type="ECO:0000259" key="6">
    <source>
        <dbReference type="PROSITE" id="PS50977"/>
    </source>
</evidence>
<keyword evidence="1" id="KW-0805">Transcription regulation</keyword>
<dbReference type="RefSeq" id="WP_109330392.1">
    <property type="nucleotide sequence ID" value="NZ_CP029354.1"/>
</dbReference>
<feature type="compositionally biased region" description="Acidic residues" evidence="5">
    <location>
        <begin position="1"/>
        <end position="10"/>
    </location>
</feature>
<dbReference type="PANTHER" id="PTHR30055">
    <property type="entry name" value="HTH-TYPE TRANSCRIPTIONAL REGULATOR RUTR"/>
    <property type="match status" value="1"/>
</dbReference>
<dbReference type="FunFam" id="1.10.10.60:FF:000141">
    <property type="entry name" value="TetR family transcriptional regulator"/>
    <property type="match status" value="1"/>
</dbReference>
<dbReference type="PROSITE" id="PS50977">
    <property type="entry name" value="HTH_TETR_2"/>
    <property type="match status" value="1"/>
</dbReference>